<proteinExistence type="predicted"/>
<feature type="domain" description="SnoaL-like" evidence="1">
    <location>
        <begin position="14"/>
        <end position="98"/>
    </location>
</feature>
<name>A0ABU8RPC7_9ACTN</name>
<evidence type="ECO:0000313" key="2">
    <source>
        <dbReference type="EMBL" id="MEJ5946910.1"/>
    </source>
</evidence>
<dbReference type="InterPro" id="IPR037401">
    <property type="entry name" value="SnoaL-like"/>
</dbReference>
<dbReference type="InterPro" id="IPR032710">
    <property type="entry name" value="NTF2-like_dom_sf"/>
</dbReference>
<sequence>MTVHPQTTETALTYHRAWTSGDMDAAMACVADDVTFDTPAGRLEGAEALRAFMEPFARGLTSSHVLGLHSTDDEAMLMYDTATVLVPSAPAAEWYRISEQRIRAGHIIFDRLPFALARGTVTPQQT</sequence>
<organism evidence="2 3">
    <name type="scientific">Pseudokineococcus basanitobsidens</name>
    <dbReference type="NCBI Taxonomy" id="1926649"/>
    <lineage>
        <taxon>Bacteria</taxon>
        <taxon>Bacillati</taxon>
        <taxon>Actinomycetota</taxon>
        <taxon>Actinomycetes</taxon>
        <taxon>Kineosporiales</taxon>
        <taxon>Kineosporiaceae</taxon>
        <taxon>Pseudokineococcus</taxon>
    </lineage>
</organism>
<reference evidence="2 3" key="1">
    <citation type="journal article" date="2017" name="Int. J. Syst. Evol. Microbiol.">
        <title>Pseudokineococcus basanitobsidens sp. nov., isolated from volcanic rock.</title>
        <authorList>
            <person name="Lee D.W."/>
            <person name="Park M.Y."/>
            <person name="Kim J.J."/>
            <person name="Kim B.S."/>
        </authorList>
    </citation>
    <scope>NUCLEOTIDE SEQUENCE [LARGE SCALE GENOMIC DNA]</scope>
    <source>
        <strain evidence="2 3">DSM 103726</strain>
    </source>
</reference>
<evidence type="ECO:0000259" key="1">
    <source>
        <dbReference type="Pfam" id="PF12680"/>
    </source>
</evidence>
<evidence type="ECO:0000313" key="3">
    <source>
        <dbReference type="Proteomes" id="UP001387100"/>
    </source>
</evidence>
<dbReference type="Pfam" id="PF12680">
    <property type="entry name" value="SnoaL_2"/>
    <property type="match status" value="1"/>
</dbReference>
<dbReference type="EMBL" id="JBBIAA010000039">
    <property type="protein sequence ID" value="MEJ5946910.1"/>
    <property type="molecule type" value="Genomic_DNA"/>
</dbReference>
<dbReference type="Gene3D" id="3.10.450.50">
    <property type="match status" value="1"/>
</dbReference>
<dbReference type="SUPFAM" id="SSF54427">
    <property type="entry name" value="NTF2-like"/>
    <property type="match status" value="1"/>
</dbReference>
<dbReference type="Proteomes" id="UP001387100">
    <property type="component" value="Unassembled WGS sequence"/>
</dbReference>
<dbReference type="RefSeq" id="WP_339576289.1">
    <property type="nucleotide sequence ID" value="NZ_JBBIAA010000039.1"/>
</dbReference>
<protein>
    <submittedName>
        <fullName evidence="2">Nuclear transport factor 2 family protein</fullName>
    </submittedName>
</protein>
<accession>A0ABU8RPC7</accession>
<gene>
    <name evidence="2" type="ORF">WDZ17_16570</name>
</gene>
<comment type="caution">
    <text evidence="2">The sequence shown here is derived from an EMBL/GenBank/DDBJ whole genome shotgun (WGS) entry which is preliminary data.</text>
</comment>
<keyword evidence="3" id="KW-1185">Reference proteome</keyword>